<sequence>MKIRWLNAVATFALFSSLVPAHAQTPKLQWYRGNTHTHTLNQDGNASPDTVVRWYREHGYQFVVITDHEYVADVAPLNTLFGAEGRFLVLPGQEVTQVLADPTHPDGKRQAHVNGIGLPHTVMPIGSDEGVNIAKGITMSDTYTRNIGALRQAGALPQVNHPNLHWSVRPDDLAKIAGPFLLEVWNSFPIANNAGGTNEKGETSLSTEELWDVLLSRGQLAWAVASDDSHDYLHLDDFDSTRPGKAWIVVHAPELTPDALLEAMRNGEFYASNGISLEDYSADRLGVALSIKQPINPRGGKDNRRFTTRFIGKNGRVLAEVAGLKASYTFRGDEGYVRAAIVDSNGLRALTQPVFLDSRLLSSVGRRAVPVTPSR</sequence>
<dbReference type="RefSeq" id="WP_380595603.1">
    <property type="nucleotide sequence ID" value="NZ_JBHSDU010000002.1"/>
</dbReference>
<dbReference type="SUPFAM" id="SSF89550">
    <property type="entry name" value="PHP domain-like"/>
    <property type="match status" value="1"/>
</dbReference>
<dbReference type="Proteomes" id="UP001595904">
    <property type="component" value="Unassembled WGS sequence"/>
</dbReference>
<evidence type="ECO:0000256" key="1">
    <source>
        <dbReference type="SAM" id="SignalP"/>
    </source>
</evidence>
<evidence type="ECO:0000313" key="3">
    <source>
        <dbReference type="EMBL" id="MFC4308513.1"/>
    </source>
</evidence>
<name>A0ABV8SPM7_9GAMM</name>
<protein>
    <submittedName>
        <fullName evidence="3">CehA/McbA family metallohydrolase</fullName>
    </submittedName>
</protein>
<dbReference type="PANTHER" id="PTHR42924">
    <property type="entry name" value="EXONUCLEASE"/>
    <property type="match status" value="1"/>
</dbReference>
<feature type="domain" description="Polymerase/histidinol phosphatase N-terminal" evidence="2">
    <location>
        <begin position="33"/>
        <end position="99"/>
    </location>
</feature>
<keyword evidence="4" id="KW-1185">Reference proteome</keyword>
<dbReference type="InterPro" id="IPR052018">
    <property type="entry name" value="PHP_domain"/>
</dbReference>
<dbReference type="NCBIfam" id="NF038032">
    <property type="entry name" value="CehA_McbA_metalo"/>
    <property type="match status" value="1"/>
</dbReference>
<accession>A0ABV8SPM7</accession>
<dbReference type="PANTHER" id="PTHR42924:SF3">
    <property type="entry name" value="POLYMERASE_HISTIDINOL PHOSPHATASE N-TERMINAL DOMAIN-CONTAINING PROTEIN"/>
    <property type="match status" value="1"/>
</dbReference>
<evidence type="ECO:0000259" key="2">
    <source>
        <dbReference type="SMART" id="SM00481"/>
    </source>
</evidence>
<feature type="chain" id="PRO_5046202425" evidence="1">
    <location>
        <begin position="24"/>
        <end position="375"/>
    </location>
</feature>
<proteinExistence type="predicted"/>
<keyword evidence="1" id="KW-0732">Signal</keyword>
<dbReference type="SMART" id="SM00481">
    <property type="entry name" value="POLIIIAc"/>
    <property type="match status" value="1"/>
</dbReference>
<organism evidence="3 4">
    <name type="scientific">Steroidobacter flavus</name>
    <dbReference type="NCBI Taxonomy" id="1842136"/>
    <lineage>
        <taxon>Bacteria</taxon>
        <taxon>Pseudomonadati</taxon>
        <taxon>Pseudomonadota</taxon>
        <taxon>Gammaproteobacteria</taxon>
        <taxon>Steroidobacterales</taxon>
        <taxon>Steroidobacteraceae</taxon>
        <taxon>Steroidobacter</taxon>
    </lineage>
</organism>
<gene>
    <name evidence="3" type="ORF">ACFPN2_05405</name>
</gene>
<reference evidence="4" key="1">
    <citation type="journal article" date="2019" name="Int. J. Syst. Evol. Microbiol.">
        <title>The Global Catalogue of Microorganisms (GCM) 10K type strain sequencing project: providing services to taxonomists for standard genome sequencing and annotation.</title>
        <authorList>
            <consortium name="The Broad Institute Genomics Platform"/>
            <consortium name="The Broad Institute Genome Sequencing Center for Infectious Disease"/>
            <person name="Wu L."/>
            <person name="Ma J."/>
        </authorList>
    </citation>
    <scope>NUCLEOTIDE SEQUENCE [LARGE SCALE GENOMIC DNA]</scope>
    <source>
        <strain evidence="4">CGMCC 1.10759</strain>
    </source>
</reference>
<dbReference type="EMBL" id="JBHSDU010000002">
    <property type="protein sequence ID" value="MFC4308513.1"/>
    <property type="molecule type" value="Genomic_DNA"/>
</dbReference>
<dbReference type="Gene3D" id="3.20.20.140">
    <property type="entry name" value="Metal-dependent hydrolases"/>
    <property type="match status" value="1"/>
</dbReference>
<feature type="signal peptide" evidence="1">
    <location>
        <begin position="1"/>
        <end position="23"/>
    </location>
</feature>
<dbReference type="InterPro" id="IPR016195">
    <property type="entry name" value="Pol/histidinol_Pase-like"/>
</dbReference>
<dbReference type="InterPro" id="IPR003141">
    <property type="entry name" value="Pol/His_phosphatase_N"/>
</dbReference>
<comment type="caution">
    <text evidence="3">The sequence shown here is derived from an EMBL/GenBank/DDBJ whole genome shotgun (WGS) entry which is preliminary data.</text>
</comment>
<evidence type="ECO:0000313" key="4">
    <source>
        <dbReference type="Proteomes" id="UP001595904"/>
    </source>
</evidence>